<name>W4M559_9BACT</name>
<dbReference type="InterPro" id="IPR032466">
    <property type="entry name" value="Metal_Hydrolase"/>
</dbReference>
<evidence type="ECO:0000313" key="3">
    <source>
        <dbReference type="Proteomes" id="UP000019140"/>
    </source>
</evidence>
<gene>
    <name evidence="2" type="ORF">ETSY2_26890</name>
</gene>
<dbReference type="Pfam" id="PF07969">
    <property type="entry name" value="Amidohydro_3"/>
    <property type="match status" value="1"/>
</dbReference>
<dbReference type="SUPFAM" id="SSF51556">
    <property type="entry name" value="Metallo-dependent hydrolases"/>
    <property type="match status" value="1"/>
</dbReference>
<comment type="caution">
    <text evidence="2">The sequence shown here is derived from an EMBL/GenBank/DDBJ whole genome shotgun (WGS) entry which is preliminary data.</text>
</comment>
<protein>
    <recommendedName>
        <fullName evidence="1">Amidohydrolase 3 domain-containing protein</fullName>
    </recommendedName>
</protein>
<keyword evidence="3" id="KW-1185">Reference proteome</keyword>
<dbReference type="InterPro" id="IPR013108">
    <property type="entry name" value="Amidohydro_3"/>
</dbReference>
<dbReference type="Proteomes" id="UP000019140">
    <property type="component" value="Unassembled WGS sequence"/>
</dbReference>
<feature type="domain" description="Amidohydrolase 3" evidence="1">
    <location>
        <begin position="67"/>
        <end position="303"/>
    </location>
</feature>
<feature type="non-terminal residue" evidence="2">
    <location>
        <position position="1"/>
    </location>
</feature>
<evidence type="ECO:0000313" key="2">
    <source>
        <dbReference type="EMBL" id="ETX04772.1"/>
    </source>
</evidence>
<dbReference type="AlphaFoldDB" id="W4M559"/>
<reference evidence="2 3" key="1">
    <citation type="journal article" date="2014" name="Nature">
        <title>An environmental bacterial taxon with a large and distinct metabolic repertoire.</title>
        <authorList>
            <person name="Wilson M.C."/>
            <person name="Mori T."/>
            <person name="Ruckert C."/>
            <person name="Uria A.R."/>
            <person name="Helf M.J."/>
            <person name="Takada K."/>
            <person name="Gernert C."/>
            <person name="Steffens U.A."/>
            <person name="Heycke N."/>
            <person name="Schmitt S."/>
            <person name="Rinke C."/>
            <person name="Helfrich E.J."/>
            <person name="Brachmann A.O."/>
            <person name="Gurgui C."/>
            <person name="Wakimoto T."/>
            <person name="Kracht M."/>
            <person name="Crusemann M."/>
            <person name="Hentschel U."/>
            <person name="Abe I."/>
            <person name="Matsunaga S."/>
            <person name="Kalinowski J."/>
            <person name="Takeyama H."/>
            <person name="Piel J."/>
        </authorList>
    </citation>
    <scope>NUCLEOTIDE SEQUENCE [LARGE SCALE GENOMIC DNA]</scope>
    <source>
        <strain evidence="3">TSY2</strain>
    </source>
</reference>
<sequence>PEALLDYQTRLKDLAVDTGVPITYGQFSRRSSDDTWRSYLALADETAQAGGRMFIQTHSRALNLVLSFETQMPYDKLPVWRDIRQLPLAEQAAALRDPDMRRKLIGAANQQADDGGKGIGPEARAANYDYLYVMDSGMPPYRTVAELAKEMRKDPTEVVMDLALEKDMKQFFLQPIANENQEHALELMRHPRTVVTFSDSGAHVSQIMDSSLQTHLLGYWVREKQAFMLEDAVRQLTFVPASFWGMNNRGLLREGYAADVVVFDPDRIAPMLPELVYDLPAGARRLKQKSAGIAATVVNGEVLMRNNEHTGALPGQLIRGPLAAK</sequence>
<dbReference type="SUPFAM" id="SSF51338">
    <property type="entry name" value="Composite domain of metallo-dependent hydrolases"/>
    <property type="match status" value="1"/>
</dbReference>
<dbReference type="GO" id="GO:0016810">
    <property type="term" value="F:hydrolase activity, acting on carbon-nitrogen (but not peptide) bonds"/>
    <property type="evidence" value="ECO:0007669"/>
    <property type="project" value="InterPro"/>
</dbReference>
<dbReference type="HOGENOM" id="CLU_856621_0_0_7"/>
<evidence type="ECO:0000259" key="1">
    <source>
        <dbReference type="Pfam" id="PF07969"/>
    </source>
</evidence>
<organism evidence="2 3">
    <name type="scientific">Candidatus Entotheonella gemina</name>
    <dbReference type="NCBI Taxonomy" id="1429439"/>
    <lineage>
        <taxon>Bacteria</taxon>
        <taxon>Pseudomonadati</taxon>
        <taxon>Nitrospinota/Tectimicrobiota group</taxon>
        <taxon>Candidatus Tectimicrobiota</taxon>
        <taxon>Candidatus Entotheonellia</taxon>
        <taxon>Candidatus Entotheonellales</taxon>
        <taxon>Candidatus Entotheonellaceae</taxon>
        <taxon>Candidatus Entotheonella</taxon>
    </lineage>
</organism>
<proteinExistence type="predicted"/>
<dbReference type="InterPro" id="IPR011059">
    <property type="entry name" value="Metal-dep_hydrolase_composite"/>
</dbReference>
<dbReference type="EMBL" id="AZHX01001127">
    <property type="protein sequence ID" value="ETX04772.1"/>
    <property type="molecule type" value="Genomic_DNA"/>
</dbReference>
<accession>W4M559</accession>
<dbReference type="Gene3D" id="3.20.20.140">
    <property type="entry name" value="Metal-dependent hydrolases"/>
    <property type="match status" value="1"/>
</dbReference>